<name>A0ABT8ZFT0_9GAMM</name>
<sequence>LGGLDPEHIITPGIFVQHVVQVSPAQ</sequence>
<dbReference type="InterPro" id="IPR037171">
    <property type="entry name" value="NagB/RpiA_transferase-like"/>
</dbReference>
<dbReference type="SUPFAM" id="SSF100950">
    <property type="entry name" value="NagB/RpiA/CoA transferase-like"/>
    <property type="match status" value="1"/>
</dbReference>
<organism evidence="1 2">
    <name type="scientific">Acinetobacter geminorum</name>
    <dbReference type="NCBI Taxonomy" id="2730922"/>
    <lineage>
        <taxon>Bacteria</taxon>
        <taxon>Pseudomonadati</taxon>
        <taxon>Pseudomonadota</taxon>
        <taxon>Gammaproteobacteria</taxon>
        <taxon>Moraxellales</taxon>
        <taxon>Moraxellaceae</taxon>
        <taxon>Acinetobacter</taxon>
    </lineage>
</organism>
<proteinExistence type="predicted"/>
<evidence type="ECO:0000313" key="2">
    <source>
        <dbReference type="Proteomes" id="UP001175780"/>
    </source>
</evidence>
<dbReference type="Proteomes" id="UP001175780">
    <property type="component" value="Unassembled WGS sequence"/>
</dbReference>
<reference evidence="1" key="1">
    <citation type="submission" date="2023-07" db="EMBL/GenBank/DDBJ databases">
        <title>Whole genome sequencing of environmental Acinetobacter calcoaceticus-baumannii complex from non-hospital environment.</title>
        <authorList>
            <person name="Wee S.K."/>
            <person name="Khoo E.Z.Y."/>
            <person name="Mohammad T.A.-H."/>
            <person name="Tan S.E.K."/>
            <person name="Yap E.P.H."/>
        </authorList>
    </citation>
    <scope>NUCLEOTIDE SEQUENCE</scope>
    <source>
        <strain evidence="1">PUMA0118</strain>
    </source>
</reference>
<keyword evidence="2" id="KW-1185">Reference proteome</keyword>
<comment type="caution">
    <text evidence="1">The sequence shown here is derived from an EMBL/GenBank/DDBJ whole genome shotgun (WGS) entry which is preliminary data.</text>
</comment>
<dbReference type="EMBL" id="JAUPID010000077">
    <property type="protein sequence ID" value="MDO7363569.1"/>
    <property type="molecule type" value="Genomic_DNA"/>
</dbReference>
<evidence type="ECO:0000313" key="1">
    <source>
        <dbReference type="EMBL" id="MDO7363569.1"/>
    </source>
</evidence>
<gene>
    <name evidence="1" type="ORF">Q5X34_18130</name>
</gene>
<feature type="non-terminal residue" evidence="1">
    <location>
        <position position="1"/>
    </location>
</feature>
<protein>
    <submittedName>
        <fullName evidence="1">3-oxoadipate CoA-transferase</fullName>
    </submittedName>
</protein>
<accession>A0ABT8ZFT0</accession>